<dbReference type="InterPro" id="IPR001227">
    <property type="entry name" value="Ac_transferase_dom_sf"/>
</dbReference>
<protein>
    <recommendedName>
        <fullName evidence="1">[acyl-carrier-protein] S-malonyltransferase</fullName>
        <ecNumber evidence="1">2.3.1.39</ecNumber>
    </recommendedName>
</protein>
<gene>
    <name evidence="5" type="ORF">GCM10009799_46740</name>
</gene>
<evidence type="ECO:0000256" key="2">
    <source>
        <dbReference type="ARBA" id="ARBA00022679"/>
    </source>
</evidence>
<dbReference type="InterPro" id="IPR016035">
    <property type="entry name" value="Acyl_Trfase/lysoPLipase"/>
</dbReference>
<keyword evidence="2" id="KW-0808">Transferase</keyword>
<dbReference type="PANTHER" id="PTHR42681">
    <property type="entry name" value="MALONYL-COA-ACYL CARRIER PROTEIN TRANSACYLASE, MITOCHONDRIAL"/>
    <property type="match status" value="1"/>
</dbReference>
<sequence length="297" mass="31570">MSASRSLIFPGLVPLSLPNLEAVVGVDDGHLSIAAHVCGVAPADAVARYGANLPQTLHEALLAVAVIRRMEKEPLGWTAFGGLSAGVLPALYAAGAIAEEDCFRLAYEINSSQLRAGRQRRSGTTIAALTSSEGDAERLVEVLGERGYKPHLSVDLGGGLVAVALPTGDPLPVTELLHRLGIMVLDSIDRAEHCPFALPRKEEFRSLLDTVEFRSPTATVISPLTGECLGSSPDELKHMLVEQWFDTARLPKTVDGLLSVSGVKGVDLVSPESSVYVSCTRNLLRGRADHRLLTLPG</sequence>
<dbReference type="PANTHER" id="PTHR42681:SF1">
    <property type="entry name" value="MALONYL-COA-ACYL CARRIER PROTEIN TRANSACYLASE, MITOCHONDRIAL"/>
    <property type="match status" value="1"/>
</dbReference>
<dbReference type="Gene3D" id="3.30.70.250">
    <property type="entry name" value="Malonyl-CoA ACP transacylase, ACP-binding"/>
    <property type="match status" value="1"/>
</dbReference>
<accession>A0ABP5F3Z5</accession>
<evidence type="ECO:0000256" key="4">
    <source>
        <dbReference type="ARBA" id="ARBA00048462"/>
    </source>
</evidence>
<evidence type="ECO:0000313" key="5">
    <source>
        <dbReference type="EMBL" id="GAA2013048.1"/>
    </source>
</evidence>
<comment type="catalytic activity">
    <reaction evidence="4">
        <text>holo-[ACP] + malonyl-CoA = malonyl-[ACP] + CoA</text>
        <dbReference type="Rhea" id="RHEA:41792"/>
        <dbReference type="Rhea" id="RHEA-COMP:9623"/>
        <dbReference type="Rhea" id="RHEA-COMP:9685"/>
        <dbReference type="ChEBI" id="CHEBI:57287"/>
        <dbReference type="ChEBI" id="CHEBI:57384"/>
        <dbReference type="ChEBI" id="CHEBI:64479"/>
        <dbReference type="ChEBI" id="CHEBI:78449"/>
        <dbReference type="EC" id="2.3.1.39"/>
    </reaction>
</comment>
<name>A0ABP5F3Z5_9ACTN</name>
<dbReference type="InterPro" id="IPR050858">
    <property type="entry name" value="Mal-CoA-ACP_Trans/PKS_FabD"/>
</dbReference>
<dbReference type="EC" id="2.3.1.39" evidence="1"/>
<proteinExistence type="predicted"/>
<organism evidence="5 6">
    <name type="scientific">Nocardiopsis rhodophaea</name>
    <dbReference type="NCBI Taxonomy" id="280238"/>
    <lineage>
        <taxon>Bacteria</taxon>
        <taxon>Bacillati</taxon>
        <taxon>Actinomycetota</taxon>
        <taxon>Actinomycetes</taxon>
        <taxon>Streptosporangiales</taxon>
        <taxon>Nocardiopsidaceae</taxon>
        <taxon>Nocardiopsis</taxon>
    </lineage>
</organism>
<keyword evidence="6" id="KW-1185">Reference proteome</keyword>
<dbReference type="EMBL" id="BAAAPC010000025">
    <property type="protein sequence ID" value="GAA2013048.1"/>
    <property type="molecule type" value="Genomic_DNA"/>
</dbReference>
<evidence type="ECO:0000256" key="1">
    <source>
        <dbReference type="ARBA" id="ARBA00013258"/>
    </source>
</evidence>
<dbReference type="SUPFAM" id="SSF52151">
    <property type="entry name" value="FabD/lysophospholipase-like"/>
    <property type="match status" value="1"/>
</dbReference>
<dbReference type="Gene3D" id="3.40.366.10">
    <property type="entry name" value="Malonyl-Coenzyme A Acyl Carrier Protein, domain 2"/>
    <property type="match status" value="1"/>
</dbReference>
<comment type="caution">
    <text evidence="5">The sequence shown here is derived from an EMBL/GenBank/DDBJ whole genome shotgun (WGS) entry which is preliminary data.</text>
</comment>
<dbReference type="RefSeq" id="WP_344109158.1">
    <property type="nucleotide sequence ID" value="NZ_BAAAPC010000025.1"/>
</dbReference>
<dbReference type="Proteomes" id="UP001501585">
    <property type="component" value="Unassembled WGS sequence"/>
</dbReference>
<evidence type="ECO:0000256" key="3">
    <source>
        <dbReference type="ARBA" id="ARBA00023315"/>
    </source>
</evidence>
<reference evidence="6" key="1">
    <citation type="journal article" date="2019" name="Int. J. Syst. Evol. Microbiol.">
        <title>The Global Catalogue of Microorganisms (GCM) 10K type strain sequencing project: providing services to taxonomists for standard genome sequencing and annotation.</title>
        <authorList>
            <consortium name="The Broad Institute Genomics Platform"/>
            <consortium name="The Broad Institute Genome Sequencing Center for Infectious Disease"/>
            <person name="Wu L."/>
            <person name="Ma J."/>
        </authorList>
    </citation>
    <scope>NUCLEOTIDE SEQUENCE [LARGE SCALE GENOMIC DNA]</scope>
    <source>
        <strain evidence="6">JCM 15313</strain>
    </source>
</reference>
<keyword evidence="3" id="KW-0012">Acyltransferase</keyword>
<evidence type="ECO:0000313" key="6">
    <source>
        <dbReference type="Proteomes" id="UP001501585"/>
    </source>
</evidence>